<dbReference type="Proteomes" id="UP000027222">
    <property type="component" value="Unassembled WGS sequence"/>
</dbReference>
<accession>A0A067SA29</accession>
<keyword evidence="2" id="KW-1185">Reference proteome</keyword>
<organism evidence="1 2">
    <name type="scientific">Galerina marginata (strain CBS 339.88)</name>
    <dbReference type="NCBI Taxonomy" id="685588"/>
    <lineage>
        <taxon>Eukaryota</taxon>
        <taxon>Fungi</taxon>
        <taxon>Dikarya</taxon>
        <taxon>Basidiomycota</taxon>
        <taxon>Agaricomycotina</taxon>
        <taxon>Agaricomycetes</taxon>
        <taxon>Agaricomycetidae</taxon>
        <taxon>Agaricales</taxon>
        <taxon>Agaricineae</taxon>
        <taxon>Strophariaceae</taxon>
        <taxon>Galerina</taxon>
    </lineage>
</organism>
<protein>
    <submittedName>
        <fullName evidence="1">Uncharacterized protein</fullName>
    </submittedName>
</protein>
<gene>
    <name evidence="1" type="ORF">GALMADRAFT_1140790</name>
</gene>
<dbReference type="EMBL" id="KL142420">
    <property type="protein sequence ID" value="KDR66792.1"/>
    <property type="molecule type" value="Genomic_DNA"/>
</dbReference>
<dbReference type="AlphaFoldDB" id="A0A067SA29"/>
<reference evidence="2" key="1">
    <citation type="journal article" date="2014" name="Proc. Natl. Acad. Sci. U.S.A.">
        <title>Extensive sampling of basidiomycete genomes demonstrates inadequacy of the white-rot/brown-rot paradigm for wood decay fungi.</title>
        <authorList>
            <person name="Riley R."/>
            <person name="Salamov A.A."/>
            <person name="Brown D.W."/>
            <person name="Nagy L.G."/>
            <person name="Floudas D."/>
            <person name="Held B.W."/>
            <person name="Levasseur A."/>
            <person name="Lombard V."/>
            <person name="Morin E."/>
            <person name="Otillar R."/>
            <person name="Lindquist E.A."/>
            <person name="Sun H."/>
            <person name="LaButti K.M."/>
            <person name="Schmutz J."/>
            <person name="Jabbour D."/>
            <person name="Luo H."/>
            <person name="Baker S.E."/>
            <person name="Pisabarro A.G."/>
            <person name="Walton J.D."/>
            <person name="Blanchette R.A."/>
            <person name="Henrissat B."/>
            <person name="Martin F."/>
            <person name="Cullen D."/>
            <person name="Hibbett D.S."/>
            <person name="Grigoriev I.V."/>
        </authorList>
    </citation>
    <scope>NUCLEOTIDE SEQUENCE [LARGE SCALE GENOMIC DNA]</scope>
    <source>
        <strain evidence="2">CBS 339.88</strain>
    </source>
</reference>
<dbReference type="HOGENOM" id="CLU_2542743_0_0_1"/>
<name>A0A067SA29_GALM3</name>
<sequence length="83" mass="8435">MGLLKGVGGGLAIEVWAFDGCELEYSLTNKDGGKNALGPGTGRAGTAGPQLCLALEGAFASFSCPPFGWMIYLTIDGRGGSHV</sequence>
<proteinExistence type="predicted"/>
<evidence type="ECO:0000313" key="1">
    <source>
        <dbReference type="EMBL" id="KDR66792.1"/>
    </source>
</evidence>
<evidence type="ECO:0000313" key="2">
    <source>
        <dbReference type="Proteomes" id="UP000027222"/>
    </source>
</evidence>